<reference evidence="1" key="1">
    <citation type="journal article" date="2010" name="J. Exp. Zool. B Mol. Dev. Evol.">
        <title>Alternative processing of scrambled genes generates protein diversity in the ciliate Chilodonella uncinata.</title>
        <authorList>
            <person name="Katz L.A."/>
            <person name="Kovner A.M."/>
        </authorList>
    </citation>
    <scope>NUCLEOTIDE SEQUENCE</scope>
    <source>
        <strain evidence="1">USA</strain>
    </source>
</reference>
<feature type="non-terminal residue" evidence="1">
    <location>
        <position position="71"/>
    </location>
</feature>
<feature type="non-terminal residue" evidence="1">
    <location>
        <position position="1"/>
    </location>
</feature>
<accession>D7NXZ0</accession>
<name>D7NXZ0_9CILI</name>
<evidence type="ECO:0000313" key="1">
    <source>
        <dbReference type="EMBL" id="ACZ63320.1"/>
    </source>
</evidence>
<proteinExistence type="predicted"/>
<sequence>RMLSSDSIVENYNAGLCFPNLINSADIVHVRGQVSSCEVEESLLNINTTICKVALKGPKISATLIGNNTAV</sequence>
<dbReference type="AlphaFoldDB" id="D7NXZ0"/>
<dbReference type="EMBL" id="GQ427674">
    <property type="protein sequence ID" value="ACZ63320.1"/>
    <property type="molecule type" value="Genomic_DNA"/>
</dbReference>
<organism evidence="1">
    <name type="scientific">Chilodonella uncinata</name>
    <dbReference type="NCBI Taxonomy" id="151077"/>
    <lineage>
        <taxon>Eukaryota</taxon>
        <taxon>Sar</taxon>
        <taxon>Alveolata</taxon>
        <taxon>Ciliophora</taxon>
        <taxon>Intramacronucleata</taxon>
        <taxon>Phyllopharyngea</taxon>
        <taxon>Phyllopharyngia</taxon>
        <taxon>Chlamydodontida</taxon>
        <taxon>Chilodonellidae</taxon>
        <taxon>Chilodonella</taxon>
    </lineage>
</organism>
<protein>
    <submittedName>
        <fullName evidence="1">Beta-tubulin</fullName>
    </submittedName>
</protein>